<feature type="domain" description="Tryptophan synthase beta chain-like PALP" evidence="9">
    <location>
        <begin position="79"/>
        <end position="379"/>
    </location>
</feature>
<dbReference type="PANTHER" id="PTHR48078:SF6">
    <property type="entry name" value="L-THREONINE DEHYDRATASE CATABOLIC TDCB"/>
    <property type="match status" value="1"/>
</dbReference>
<dbReference type="InterPro" id="IPR026260">
    <property type="entry name" value="Thr_Synthase_bac/arc"/>
</dbReference>
<comment type="similarity">
    <text evidence="2 8">Belongs to the threonine synthase family.</text>
</comment>
<dbReference type="Proteomes" id="UP001200430">
    <property type="component" value="Unassembled WGS sequence"/>
</dbReference>
<comment type="function">
    <text evidence="8">Catalyzes the gamma-elimination of phosphate from L-phosphohomoserine and the beta-addition of water to produce L-threonine.</text>
</comment>
<accession>A0ABS9EMU1</accession>
<dbReference type="InterPro" id="IPR036052">
    <property type="entry name" value="TrpB-like_PALP_sf"/>
</dbReference>
<evidence type="ECO:0000256" key="5">
    <source>
        <dbReference type="ARBA" id="ARBA00023239"/>
    </source>
</evidence>
<dbReference type="NCBIfam" id="TIGR00260">
    <property type="entry name" value="thrC"/>
    <property type="match status" value="1"/>
</dbReference>
<proteinExistence type="inferred from homology"/>
<protein>
    <recommendedName>
        <fullName evidence="3 7">Threonine synthase</fullName>
        <ecNumber evidence="7 8">4.2.3.1</ecNumber>
    </recommendedName>
</protein>
<evidence type="ECO:0000256" key="8">
    <source>
        <dbReference type="PIRNR" id="PIRNR038945"/>
    </source>
</evidence>
<dbReference type="PIRSF" id="PIRSF038945">
    <property type="entry name" value="Thr_synthase"/>
    <property type="match status" value="1"/>
</dbReference>
<evidence type="ECO:0000256" key="1">
    <source>
        <dbReference type="ARBA" id="ARBA00001933"/>
    </source>
</evidence>
<comment type="catalytic activity">
    <reaction evidence="6 8">
        <text>O-phospho-L-homoserine + H2O = L-threonine + phosphate</text>
        <dbReference type="Rhea" id="RHEA:10840"/>
        <dbReference type="ChEBI" id="CHEBI:15377"/>
        <dbReference type="ChEBI" id="CHEBI:43474"/>
        <dbReference type="ChEBI" id="CHEBI:57590"/>
        <dbReference type="ChEBI" id="CHEBI:57926"/>
        <dbReference type="EC" id="4.2.3.1"/>
    </reaction>
</comment>
<dbReference type="CDD" id="cd00350">
    <property type="entry name" value="rubredoxin_like"/>
    <property type="match status" value="1"/>
</dbReference>
<dbReference type="PANTHER" id="PTHR48078">
    <property type="entry name" value="THREONINE DEHYDRATASE, MITOCHONDRIAL-RELATED"/>
    <property type="match status" value="1"/>
</dbReference>
<reference evidence="10 11" key="1">
    <citation type="submission" date="2022-01" db="EMBL/GenBank/DDBJ databases">
        <title>Dethiosulfovibrio faecalis sp. nov., a novel proteolytic, non-sulfur-reducing bacterium isolated from a marine aquaculture solid waste bioreactor.</title>
        <authorList>
            <person name="Grabowski S."/>
            <person name="Apolinario E."/>
            <person name="Schneider N."/>
            <person name="Marshall C.W."/>
            <person name="Sowers K.R."/>
        </authorList>
    </citation>
    <scope>NUCLEOTIDE SEQUENCE [LARGE SCALE GENOMIC DNA]</scope>
    <source>
        <strain evidence="10 11">DSM 12537</strain>
    </source>
</reference>
<dbReference type="Pfam" id="PF00291">
    <property type="entry name" value="PALP"/>
    <property type="match status" value="1"/>
</dbReference>
<evidence type="ECO:0000256" key="3">
    <source>
        <dbReference type="ARBA" id="ARBA00018679"/>
    </source>
</evidence>
<keyword evidence="8" id="KW-0791">Threonine biosynthesis</keyword>
<comment type="cofactor">
    <cofactor evidence="1 8">
        <name>pyridoxal 5'-phosphate</name>
        <dbReference type="ChEBI" id="CHEBI:597326"/>
    </cofactor>
</comment>
<comment type="caution">
    <text evidence="10">The sequence shown here is derived from an EMBL/GenBank/DDBJ whole genome shotgun (WGS) entry which is preliminary data.</text>
</comment>
<dbReference type="CDD" id="cd01563">
    <property type="entry name" value="Thr-synth_1"/>
    <property type="match status" value="1"/>
</dbReference>
<dbReference type="EC" id="4.2.3.1" evidence="7 8"/>
<dbReference type="InterPro" id="IPR004450">
    <property type="entry name" value="Thr_synthase-like"/>
</dbReference>
<name>A0ABS9EMU1_9BACT</name>
<dbReference type="EMBL" id="JAKGUD010000005">
    <property type="protein sequence ID" value="MCF4142508.1"/>
    <property type="molecule type" value="Genomic_DNA"/>
</dbReference>
<dbReference type="SUPFAM" id="SSF53686">
    <property type="entry name" value="Tryptophan synthase beta subunit-like PLP-dependent enzymes"/>
    <property type="match status" value="1"/>
</dbReference>
<keyword evidence="5 8" id="KW-0456">Lyase</keyword>
<evidence type="ECO:0000256" key="7">
    <source>
        <dbReference type="NCBIfam" id="TIGR00260"/>
    </source>
</evidence>
<organism evidence="10 11">
    <name type="scientific">Dethiosulfovibrio marinus</name>
    <dbReference type="NCBI Taxonomy" id="133532"/>
    <lineage>
        <taxon>Bacteria</taxon>
        <taxon>Thermotogati</taxon>
        <taxon>Synergistota</taxon>
        <taxon>Synergistia</taxon>
        <taxon>Synergistales</taxon>
        <taxon>Dethiosulfovibrionaceae</taxon>
        <taxon>Dethiosulfovibrio</taxon>
    </lineage>
</organism>
<dbReference type="Gene3D" id="3.40.50.1100">
    <property type="match status" value="2"/>
</dbReference>
<dbReference type="GO" id="GO:0004795">
    <property type="term" value="F:threonine synthase activity"/>
    <property type="evidence" value="ECO:0007669"/>
    <property type="project" value="UniProtKB-EC"/>
</dbReference>
<dbReference type="InterPro" id="IPR001926">
    <property type="entry name" value="TrpB-like_PALP"/>
</dbReference>
<evidence type="ECO:0000259" key="9">
    <source>
        <dbReference type="Pfam" id="PF00291"/>
    </source>
</evidence>
<evidence type="ECO:0000256" key="4">
    <source>
        <dbReference type="ARBA" id="ARBA00022898"/>
    </source>
</evidence>
<evidence type="ECO:0000256" key="2">
    <source>
        <dbReference type="ARBA" id="ARBA00005517"/>
    </source>
</evidence>
<evidence type="ECO:0000256" key="6">
    <source>
        <dbReference type="ARBA" id="ARBA00049144"/>
    </source>
</evidence>
<keyword evidence="4 8" id="KW-0663">Pyridoxal phosphate</keyword>
<dbReference type="InterPro" id="IPR050147">
    <property type="entry name" value="Ser/Thr_Dehydratase"/>
</dbReference>
<keyword evidence="8" id="KW-0028">Amino-acid biosynthesis</keyword>
<evidence type="ECO:0000313" key="11">
    <source>
        <dbReference type="Proteomes" id="UP001200430"/>
    </source>
</evidence>
<gene>
    <name evidence="10" type="primary">thrC</name>
    <name evidence="10" type="ORF">L2W38_06745</name>
</gene>
<dbReference type="RefSeq" id="WP_236099233.1">
    <property type="nucleotide sequence ID" value="NZ_JAKGUD010000005.1"/>
</dbReference>
<comment type="pathway">
    <text evidence="8">Amino-acid biosynthesis; L-threonine biosynthesis; L-threonine from L-aspartate: step 5/5.</text>
</comment>
<keyword evidence="11" id="KW-1185">Reference proteome</keyword>
<sequence length="411" mass="43475">MGKAVKLECAICGKTYDPDPEFTTCPDCGIDGTMHVLYDYEEIGETMTAESLARDPNRSLWRYLPLLPVSDVDTIPALQVGWTPLYDSGALAERYGVGRLLVKDDGRNPTASYKDRASAVATAMAKELGRDVVACASTGNAASSLSGFAAVSGLKSVIFVPEAAPEAKVTQLLVYGSRVFSVRGDYEETVNLAIEAIDSEGWYNRNCAINPYLVEGKKTCAMEIAEQMGWKVPDRVITSVGDGCIISSLYKGFLDLKRIGLIDRIPAITGVQAEGACPVHDAVRSGADRVTFGPADTVADSISVGAPRNWVKALNAVRSSGGTTVTVSDQEILEAMTELARATGVFGEPAGVTSFAGFKKMANQGTLGSDEVVAIVVTGNGLKDAASARKAVEAPTSVDPSMESLLKVLKR</sequence>
<evidence type="ECO:0000313" key="10">
    <source>
        <dbReference type="EMBL" id="MCF4142508.1"/>
    </source>
</evidence>